<protein>
    <recommendedName>
        <fullName evidence="4">glyceraldehyde-3-phosphate dehydrogenase (phosphorylating)</fullName>
        <ecNumber evidence="4">1.2.1.12</ecNumber>
    </recommendedName>
</protein>
<dbReference type="GO" id="GO:0051287">
    <property type="term" value="F:NAD binding"/>
    <property type="evidence" value="ECO:0007669"/>
    <property type="project" value="InterPro"/>
</dbReference>
<evidence type="ECO:0000256" key="6">
    <source>
        <dbReference type="ARBA" id="ARBA00023027"/>
    </source>
</evidence>
<sequence length="347" mass="38565">MTTVGINGFGRIGRMCLRACLEKGLEVRHLNDPFITTDYMVYLFKYDSTHGQYPEHVDCEGDALLIGERRISTSQEKDPSKIKWKDLGVTFVVEATGVFTTLEKASLHIDGGAKRVLITAPSIDAPMYVFGVNHRCYDPKKGHVVSAASCTTNCVAPIVKVMHDKFEVIEAMITSVHATTAAQKTVDGPTGKLWRDGRGCLQNIIPTSTGAAKSLGKIIPELKDKVSAIAFRVPVPNVSLCDITFRVNKPTTYDEIKKTVKEATETEFKDIMAYTEDDCVSSDFNHTTYSCVFDAKAVIPQTSTFIKVIAWYDNEYGYAHRIVDLLKYMNEPDSKNVHQVGEDEDDD</sequence>
<accession>A0AAJ7RW36</accession>
<dbReference type="Proteomes" id="UP000694920">
    <property type="component" value="Unplaced"/>
</dbReference>
<evidence type="ECO:0000256" key="1">
    <source>
        <dbReference type="ARBA" id="ARBA00004869"/>
    </source>
</evidence>
<dbReference type="InterPro" id="IPR036291">
    <property type="entry name" value="NAD(P)-bd_dom_sf"/>
</dbReference>
<dbReference type="InterPro" id="IPR020831">
    <property type="entry name" value="GlycerAld/Erythrose_P_DH"/>
</dbReference>
<feature type="binding site" evidence="10">
    <location>
        <position position="180"/>
    </location>
    <ligand>
        <name>D-glyceraldehyde 3-phosphate</name>
        <dbReference type="ChEBI" id="CHEBI:59776"/>
    </ligand>
</feature>
<evidence type="ECO:0000256" key="3">
    <source>
        <dbReference type="ARBA" id="ARBA00011881"/>
    </source>
</evidence>
<dbReference type="GO" id="GO:0005829">
    <property type="term" value="C:cytosol"/>
    <property type="evidence" value="ECO:0007669"/>
    <property type="project" value="TreeGrafter"/>
</dbReference>
<dbReference type="GeneID" id="107274492"/>
<dbReference type="Gene3D" id="3.40.50.720">
    <property type="entry name" value="NAD(P)-binding Rossmann-like Domain"/>
    <property type="match status" value="1"/>
</dbReference>
<dbReference type="CDD" id="cd05214">
    <property type="entry name" value="GAPDH_I_N"/>
    <property type="match status" value="1"/>
</dbReference>
<dbReference type="FunFam" id="3.40.50.720:FF:000266">
    <property type="entry name" value="Glyceraldehyde-3-phosphate dehydrogenase"/>
    <property type="match status" value="1"/>
</dbReference>
<keyword evidence="5" id="KW-0560">Oxidoreductase</keyword>
<comment type="subunit">
    <text evidence="3">Homotetramer.</text>
</comment>
<feature type="binding site" evidence="11">
    <location>
        <position position="314"/>
    </location>
    <ligand>
        <name>NAD(+)</name>
        <dbReference type="ChEBI" id="CHEBI:57540"/>
    </ligand>
</feature>
<dbReference type="SMART" id="SM00846">
    <property type="entry name" value="Gp_dh_N"/>
    <property type="match status" value="1"/>
</dbReference>
<evidence type="ECO:0000256" key="12">
    <source>
        <dbReference type="PIRSR" id="PIRSR000149-4"/>
    </source>
</evidence>
<feature type="binding site" evidence="10">
    <location>
        <position position="232"/>
    </location>
    <ligand>
        <name>D-glyceraldehyde 3-phosphate</name>
        <dbReference type="ChEBI" id="CHEBI:59776"/>
    </ligand>
</feature>
<evidence type="ECO:0000256" key="7">
    <source>
        <dbReference type="ARBA" id="ARBA00023152"/>
    </source>
</evidence>
<dbReference type="PANTHER" id="PTHR10836">
    <property type="entry name" value="GLYCERALDEHYDE 3-PHOSPHATE DEHYDROGENASE"/>
    <property type="match status" value="1"/>
</dbReference>
<dbReference type="GO" id="GO:0006096">
    <property type="term" value="P:glycolytic process"/>
    <property type="evidence" value="ECO:0007669"/>
    <property type="project" value="UniProtKB-KW"/>
</dbReference>
<evidence type="ECO:0000256" key="9">
    <source>
        <dbReference type="PIRSR" id="PIRSR000149-1"/>
    </source>
</evidence>
<dbReference type="SUPFAM" id="SSF51735">
    <property type="entry name" value="NAD(P)-binding Rossmann-fold domains"/>
    <property type="match status" value="1"/>
</dbReference>
<dbReference type="Pfam" id="PF00044">
    <property type="entry name" value="Gp_dh_N"/>
    <property type="match status" value="1"/>
</dbReference>
<comment type="similarity">
    <text evidence="2 13">Belongs to the glyceraldehyde-3-phosphate dehydrogenase family.</text>
</comment>
<name>A0AAJ7RW36_CEPCN</name>
<dbReference type="AlphaFoldDB" id="A0AAJ7RW36"/>
<reference evidence="16" key="1">
    <citation type="submission" date="2025-08" db="UniProtKB">
        <authorList>
            <consortium name="RefSeq"/>
        </authorList>
    </citation>
    <scope>IDENTIFICATION</scope>
</reference>
<comment type="catalytic activity">
    <reaction evidence="8">
        <text>D-glyceraldehyde 3-phosphate + phosphate + NAD(+) = (2R)-3-phospho-glyceroyl phosphate + NADH + H(+)</text>
        <dbReference type="Rhea" id="RHEA:10300"/>
        <dbReference type="ChEBI" id="CHEBI:15378"/>
        <dbReference type="ChEBI" id="CHEBI:43474"/>
        <dbReference type="ChEBI" id="CHEBI:57540"/>
        <dbReference type="ChEBI" id="CHEBI:57604"/>
        <dbReference type="ChEBI" id="CHEBI:57945"/>
        <dbReference type="ChEBI" id="CHEBI:59776"/>
        <dbReference type="EC" id="1.2.1.12"/>
    </reaction>
</comment>
<dbReference type="NCBIfam" id="TIGR01534">
    <property type="entry name" value="GAPDH-I"/>
    <property type="match status" value="1"/>
</dbReference>
<feature type="binding site" evidence="11">
    <location>
        <position position="119"/>
    </location>
    <ligand>
        <name>NAD(+)</name>
        <dbReference type="ChEBI" id="CHEBI:57540"/>
    </ligand>
</feature>
<evidence type="ECO:0000256" key="11">
    <source>
        <dbReference type="PIRSR" id="PIRSR000149-3"/>
    </source>
</evidence>
<dbReference type="KEGG" id="ccin:107274492"/>
<comment type="pathway">
    <text evidence="1">Carbohydrate degradation; glycolysis; pyruvate from D-glyceraldehyde 3-phosphate: step 1/5.</text>
</comment>
<dbReference type="InterPro" id="IPR020829">
    <property type="entry name" value="GlycerAld_3-P_DH_cat"/>
</dbReference>
<evidence type="ECO:0000313" key="16">
    <source>
        <dbReference type="RefSeq" id="XP_024947520.1"/>
    </source>
</evidence>
<feature type="active site" description="Nucleophile" evidence="9">
    <location>
        <position position="150"/>
    </location>
</feature>
<dbReference type="GO" id="GO:0050661">
    <property type="term" value="F:NADP binding"/>
    <property type="evidence" value="ECO:0007669"/>
    <property type="project" value="InterPro"/>
</dbReference>
<evidence type="ECO:0000256" key="5">
    <source>
        <dbReference type="ARBA" id="ARBA00023002"/>
    </source>
</evidence>
<feature type="binding site" evidence="11">
    <location>
        <begin position="11"/>
        <end position="12"/>
    </location>
    <ligand>
        <name>NAD(+)</name>
        <dbReference type="ChEBI" id="CHEBI:57540"/>
    </ligand>
</feature>
<evidence type="ECO:0000256" key="13">
    <source>
        <dbReference type="RuleBase" id="RU000397"/>
    </source>
</evidence>
<feature type="binding site" evidence="10">
    <location>
        <begin position="209"/>
        <end position="210"/>
    </location>
    <ligand>
        <name>D-glyceraldehyde 3-phosphate</name>
        <dbReference type="ChEBI" id="CHEBI:59776"/>
    </ligand>
</feature>
<dbReference type="Pfam" id="PF02800">
    <property type="entry name" value="Gp_dh_C"/>
    <property type="match status" value="1"/>
</dbReference>
<dbReference type="Gene3D" id="3.30.360.10">
    <property type="entry name" value="Dihydrodipicolinate Reductase, domain 2"/>
    <property type="match status" value="1"/>
</dbReference>
<dbReference type="GO" id="GO:0004365">
    <property type="term" value="F:glyceraldehyde-3-phosphate dehydrogenase (NAD+) (phosphorylating) activity"/>
    <property type="evidence" value="ECO:0007669"/>
    <property type="project" value="UniProtKB-EC"/>
</dbReference>
<dbReference type="InterPro" id="IPR020828">
    <property type="entry name" value="GlycerAld_3-P_DH_NAD(P)-bd"/>
</dbReference>
<dbReference type="FunFam" id="3.30.360.10:FF:000001">
    <property type="entry name" value="Glyceraldehyde-3-phosphate dehydrogenase"/>
    <property type="match status" value="1"/>
</dbReference>
<gene>
    <name evidence="16" type="primary">LOC107274492</name>
</gene>
<dbReference type="PANTHER" id="PTHR10836:SF76">
    <property type="entry name" value="GLYCERALDEHYDE-3-PHOSPHATE DEHYDROGENASE-RELATED"/>
    <property type="match status" value="1"/>
</dbReference>
<dbReference type="CDD" id="cd18126">
    <property type="entry name" value="GAPDH_I_C"/>
    <property type="match status" value="1"/>
</dbReference>
<feature type="site" description="Activates thiol group during catalysis" evidence="12">
    <location>
        <position position="177"/>
    </location>
</feature>
<keyword evidence="6 11" id="KW-0520">NAD</keyword>
<dbReference type="SUPFAM" id="SSF55347">
    <property type="entry name" value="Glyceraldehyde-3-phosphate dehydrogenase-like, C-terminal domain"/>
    <property type="match status" value="1"/>
</dbReference>
<keyword evidence="15" id="KW-1185">Reference proteome</keyword>
<feature type="domain" description="Glyceraldehyde 3-phosphate dehydrogenase NAD(P) binding" evidence="14">
    <location>
        <begin position="2"/>
        <end position="150"/>
    </location>
</feature>
<dbReference type="GO" id="GO:0019682">
    <property type="term" value="P:glyceraldehyde-3-phosphate metabolic process"/>
    <property type="evidence" value="ECO:0007669"/>
    <property type="project" value="UniProtKB-ARBA"/>
</dbReference>
<dbReference type="PRINTS" id="PR00078">
    <property type="entry name" value="G3PDHDRGNASE"/>
</dbReference>
<evidence type="ECO:0000259" key="14">
    <source>
        <dbReference type="SMART" id="SM00846"/>
    </source>
</evidence>
<evidence type="ECO:0000256" key="10">
    <source>
        <dbReference type="PIRSR" id="PIRSR000149-2"/>
    </source>
</evidence>
<evidence type="ECO:0000256" key="8">
    <source>
        <dbReference type="ARBA" id="ARBA00047698"/>
    </source>
</evidence>
<keyword evidence="11" id="KW-0547">Nucleotide-binding</keyword>
<evidence type="ECO:0000256" key="2">
    <source>
        <dbReference type="ARBA" id="ARBA00007406"/>
    </source>
</evidence>
<feature type="binding site" evidence="11">
    <location>
        <position position="32"/>
    </location>
    <ligand>
        <name>NAD(+)</name>
        <dbReference type="ChEBI" id="CHEBI:57540"/>
    </ligand>
</feature>
<organism evidence="15 16">
    <name type="scientific">Cephus cinctus</name>
    <name type="common">Wheat stem sawfly</name>
    <dbReference type="NCBI Taxonomy" id="211228"/>
    <lineage>
        <taxon>Eukaryota</taxon>
        <taxon>Metazoa</taxon>
        <taxon>Ecdysozoa</taxon>
        <taxon>Arthropoda</taxon>
        <taxon>Hexapoda</taxon>
        <taxon>Insecta</taxon>
        <taxon>Pterygota</taxon>
        <taxon>Neoptera</taxon>
        <taxon>Endopterygota</taxon>
        <taxon>Hymenoptera</taxon>
        <taxon>Cephoidea</taxon>
        <taxon>Cephidae</taxon>
        <taxon>Cephus</taxon>
    </lineage>
</organism>
<dbReference type="RefSeq" id="XP_024947520.1">
    <property type="nucleotide sequence ID" value="XM_025091752.1"/>
</dbReference>
<dbReference type="InterPro" id="IPR006424">
    <property type="entry name" value="Glyceraldehyde-3-P_DH_1"/>
</dbReference>
<evidence type="ECO:0000313" key="15">
    <source>
        <dbReference type="Proteomes" id="UP000694920"/>
    </source>
</evidence>
<dbReference type="GO" id="GO:0006006">
    <property type="term" value="P:glucose metabolic process"/>
    <property type="evidence" value="ECO:0007669"/>
    <property type="project" value="InterPro"/>
</dbReference>
<feature type="binding site" evidence="10">
    <location>
        <begin position="149"/>
        <end position="151"/>
    </location>
    <ligand>
        <name>D-glyceraldehyde 3-phosphate</name>
        <dbReference type="ChEBI" id="CHEBI:59776"/>
    </ligand>
</feature>
<proteinExistence type="inferred from homology"/>
<evidence type="ECO:0000256" key="4">
    <source>
        <dbReference type="ARBA" id="ARBA00013119"/>
    </source>
</evidence>
<keyword evidence="7" id="KW-0324">Glycolysis</keyword>
<dbReference type="EC" id="1.2.1.12" evidence="4"/>
<dbReference type="PIRSF" id="PIRSF000149">
    <property type="entry name" value="GAP_DH"/>
    <property type="match status" value="1"/>
</dbReference>